<accession>K0AZ86</accession>
<evidence type="ECO:0000313" key="6">
    <source>
        <dbReference type="EMBL" id="AFS79113.1"/>
    </source>
</evidence>
<sequence>MYILNGSVYKTEENTVSPLSESFMFGYGLFETLKVLNGKILFLEEHIDRLISGCKTLKLTLKDSKKNIELDCYKLLELNQVKNGVLKILYSKNRDKEYLLLTTRHNPYTEENYKNGFKMMFSDIKRNQHSILAFIKSNNYMENLLAKQVGAENGYDEVIFLNTDGFIAEGAASNIFWIKSGNVFTPSTECGLLPGIVRDKVILISQKLDLKINIGKFSKGDILDADEVFITNSVMEIMPISNIGKKVYNIRENNITKNIIKSYIKLIGEINEK</sequence>
<dbReference type="InterPro" id="IPR043132">
    <property type="entry name" value="BCAT-like_C"/>
</dbReference>
<gene>
    <name evidence="6" type="primary">pabC</name>
    <name evidence="6" type="ordered locus">Curi_c21090</name>
</gene>
<dbReference type="Gene3D" id="3.20.10.10">
    <property type="entry name" value="D-amino Acid Aminotransferase, subunit A, domain 2"/>
    <property type="match status" value="1"/>
</dbReference>
<evidence type="ECO:0000256" key="3">
    <source>
        <dbReference type="ARBA" id="ARBA00022898"/>
    </source>
</evidence>
<dbReference type="EMBL" id="CP003326">
    <property type="protein sequence ID" value="AFS79113.1"/>
    <property type="molecule type" value="Genomic_DNA"/>
</dbReference>
<dbReference type="eggNOG" id="COG0115">
    <property type="taxonomic scope" value="Bacteria"/>
</dbReference>
<dbReference type="GO" id="GO:0008696">
    <property type="term" value="F:4-amino-4-deoxychorismate lyase activity"/>
    <property type="evidence" value="ECO:0007669"/>
    <property type="project" value="UniProtKB-EC"/>
</dbReference>
<dbReference type="PANTHER" id="PTHR42743:SF11">
    <property type="entry name" value="AMINODEOXYCHORISMATE LYASE"/>
    <property type="match status" value="1"/>
</dbReference>
<comment type="similarity">
    <text evidence="2 4">Belongs to the class-IV pyridoxal-phosphate-dependent aminotransferase family.</text>
</comment>
<dbReference type="SUPFAM" id="SSF56752">
    <property type="entry name" value="D-aminoacid aminotransferase-like PLP-dependent enzymes"/>
    <property type="match status" value="1"/>
</dbReference>
<dbReference type="HOGENOM" id="CLU_020844_2_0_9"/>
<dbReference type="InterPro" id="IPR018300">
    <property type="entry name" value="Aminotrans_IV_CS"/>
</dbReference>
<dbReference type="EC" id="4.1.3.38" evidence="6"/>
<reference evidence="6 7" key="1">
    <citation type="journal article" date="2012" name="PLoS ONE">
        <title>The purine-utilizing bacterium Clostridium acidurici 9a: a genome-guided metabolic reconsideration.</title>
        <authorList>
            <person name="Hartwich K."/>
            <person name="Poehlein A."/>
            <person name="Daniel R."/>
        </authorList>
    </citation>
    <scope>NUCLEOTIDE SEQUENCE [LARGE SCALE GENOMIC DNA]</scope>
    <source>
        <strain evidence="7">ATCC 7906 / DSM 604 / BCRC 14475 / CIP 104303 / KCTC 5404 / NCIMB 10678 / 9a</strain>
    </source>
</reference>
<dbReference type="KEGG" id="cad:Curi_c21090"/>
<keyword evidence="3 5" id="KW-0663">Pyridoxal phosphate</keyword>
<dbReference type="FunFam" id="3.20.10.10:FF:000002">
    <property type="entry name" value="D-alanine aminotransferase"/>
    <property type="match status" value="1"/>
</dbReference>
<dbReference type="CDD" id="cd00449">
    <property type="entry name" value="PLPDE_IV"/>
    <property type="match status" value="1"/>
</dbReference>
<dbReference type="PANTHER" id="PTHR42743">
    <property type="entry name" value="AMINO-ACID AMINOTRANSFERASE"/>
    <property type="match status" value="1"/>
</dbReference>
<dbReference type="PROSITE" id="PS00770">
    <property type="entry name" value="AA_TRANSFER_CLASS_4"/>
    <property type="match status" value="1"/>
</dbReference>
<comment type="cofactor">
    <cofactor evidence="1 5">
        <name>pyridoxal 5'-phosphate</name>
        <dbReference type="ChEBI" id="CHEBI:597326"/>
    </cofactor>
</comment>
<dbReference type="STRING" id="1128398.Curi_c21090"/>
<organism evidence="6 7">
    <name type="scientific">Gottschalkia acidurici (strain ATCC 7906 / DSM 604 / BCRC 14475 / CIP 104303 / KCTC 5404 / NCIMB 10678 / 9a)</name>
    <name type="common">Clostridium acidurici</name>
    <dbReference type="NCBI Taxonomy" id="1128398"/>
    <lineage>
        <taxon>Bacteria</taxon>
        <taxon>Bacillati</taxon>
        <taxon>Bacillota</taxon>
        <taxon>Tissierellia</taxon>
        <taxon>Tissierellales</taxon>
        <taxon>Gottschalkiaceae</taxon>
        <taxon>Gottschalkia</taxon>
    </lineage>
</organism>
<evidence type="ECO:0000256" key="1">
    <source>
        <dbReference type="ARBA" id="ARBA00001933"/>
    </source>
</evidence>
<keyword evidence="7" id="KW-1185">Reference proteome</keyword>
<evidence type="ECO:0000256" key="2">
    <source>
        <dbReference type="ARBA" id="ARBA00009320"/>
    </source>
</evidence>
<dbReference type="Pfam" id="PF01063">
    <property type="entry name" value="Aminotran_4"/>
    <property type="match status" value="1"/>
</dbReference>
<dbReference type="Gene3D" id="3.30.470.10">
    <property type="match status" value="1"/>
</dbReference>
<evidence type="ECO:0000313" key="7">
    <source>
        <dbReference type="Proteomes" id="UP000006094"/>
    </source>
</evidence>
<dbReference type="GO" id="GO:0046394">
    <property type="term" value="P:carboxylic acid biosynthetic process"/>
    <property type="evidence" value="ECO:0007669"/>
    <property type="project" value="UniProtKB-ARBA"/>
</dbReference>
<dbReference type="InterPro" id="IPR001544">
    <property type="entry name" value="Aminotrans_IV"/>
</dbReference>
<dbReference type="OrthoDB" id="9805628at2"/>
<dbReference type="GO" id="GO:0005829">
    <property type="term" value="C:cytosol"/>
    <property type="evidence" value="ECO:0007669"/>
    <property type="project" value="TreeGrafter"/>
</dbReference>
<dbReference type="RefSeq" id="WP_014968249.1">
    <property type="nucleotide sequence ID" value="NC_018664.1"/>
</dbReference>
<dbReference type="InterPro" id="IPR036038">
    <property type="entry name" value="Aminotransferase-like"/>
</dbReference>
<proteinExistence type="inferred from homology"/>
<protein>
    <submittedName>
        <fullName evidence="6">Aminodeoxychorismate lyase PabC</fullName>
        <ecNumber evidence="6">4.1.3.38</ecNumber>
    </submittedName>
</protein>
<dbReference type="AlphaFoldDB" id="K0AZ86"/>
<dbReference type="GO" id="GO:0008652">
    <property type="term" value="P:amino acid biosynthetic process"/>
    <property type="evidence" value="ECO:0007669"/>
    <property type="project" value="UniProtKB-ARBA"/>
</dbReference>
<evidence type="ECO:0000256" key="4">
    <source>
        <dbReference type="RuleBase" id="RU004106"/>
    </source>
</evidence>
<dbReference type="InterPro" id="IPR043131">
    <property type="entry name" value="BCAT-like_N"/>
</dbReference>
<dbReference type="InterPro" id="IPR050571">
    <property type="entry name" value="Class-IV_PLP-Dep_Aminotrnsfr"/>
</dbReference>
<dbReference type="Proteomes" id="UP000006094">
    <property type="component" value="Chromosome"/>
</dbReference>
<keyword evidence="6" id="KW-0456">Lyase</keyword>
<evidence type="ECO:0000256" key="5">
    <source>
        <dbReference type="RuleBase" id="RU004516"/>
    </source>
</evidence>
<name>K0AZ86_GOTA9</name>